<keyword evidence="1" id="KW-1133">Transmembrane helix</keyword>
<keyword evidence="1" id="KW-0472">Membrane</keyword>
<keyword evidence="1" id="KW-0812">Transmembrane</keyword>
<dbReference type="AlphaFoldDB" id="A0A0C3D168"/>
<proteinExistence type="predicted"/>
<name>A0A0C3D168_9AGAM</name>
<gene>
    <name evidence="2" type="ORF">SCLCIDRAFT_34613</name>
</gene>
<dbReference type="InParanoid" id="A0A0C3D168"/>
<dbReference type="EMBL" id="KN822673">
    <property type="protein sequence ID" value="KIM50139.1"/>
    <property type="molecule type" value="Genomic_DNA"/>
</dbReference>
<organism evidence="2 3">
    <name type="scientific">Scleroderma citrinum Foug A</name>
    <dbReference type="NCBI Taxonomy" id="1036808"/>
    <lineage>
        <taxon>Eukaryota</taxon>
        <taxon>Fungi</taxon>
        <taxon>Dikarya</taxon>
        <taxon>Basidiomycota</taxon>
        <taxon>Agaricomycotina</taxon>
        <taxon>Agaricomycetes</taxon>
        <taxon>Agaricomycetidae</taxon>
        <taxon>Boletales</taxon>
        <taxon>Sclerodermatineae</taxon>
        <taxon>Sclerodermataceae</taxon>
        <taxon>Scleroderma</taxon>
    </lineage>
</organism>
<feature type="transmembrane region" description="Helical" evidence="1">
    <location>
        <begin position="27"/>
        <end position="48"/>
    </location>
</feature>
<reference evidence="3" key="2">
    <citation type="submission" date="2015-01" db="EMBL/GenBank/DDBJ databases">
        <title>Evolutionary Origins and Diversification of the Mycorrhizal Mutualists.</title>
        <authorList>
            <consortium name="DOE Joint Genome Institute"/>
            <consortium name="Mycorrhizal Genomics Consortium"/>
            <person name="Kohler A."/>
            <person name="Kuo A."/>
            <person name="Nagy L.G."/>
            <person name="Floudas D."/>
            <person name="Copeland A."/>
            <person name="Barry K.W."/>
            <person name="Cichocki N."/>
            <person name="Veneault-Fourrey C."/>
            <person name="LaButti K."/>
            <person name="Lindquist E.A."/>
            <person name="Lipzen A."/>
            <person name="Lundell T."/>
            <person name="Morin E."/>
            <person name="Murat C."/>
            <person name="Riley R."/>
            <person name="Ohm R."/>
            <person name="Sun H."/>
            <person name="Tunlid A."/>
            <person name="Henrissat B."/>
            <person name="Grigoriev I.V."/>
            <person name="Hibbett D.S."/>
            <person name="Martin F."/>
        </authorList>
    </citation>
    <scope>NUCLEOTIDE SEQUENCE [LARGE SCALE GENOMIC DNA]</scope>
    <source>
        <strain evidence="3">Foug A</strain>
    </source>
</reference>
<evidence type="ECO:0000313" key="3">
    <source>
        <dbReference type="Proteomes" id="UP000053989"/>
    </source>
</evidence>
<dbReference type="HOGENOM" id="CLU_2414595_0_0_1"/>
<accession>A0A0C3D168</accession>
<dbReference type="Proteomes" id="UP000053989">
    <property type="component" value="Unassembled WGS sequence"/>
</dbReference>
<keyword evidence="3" id="KW-1185">Reference proteome</keyword>
<evidence type="ECO:0000313" key="2">
    <source>
        <dbReference type="EMBL" id="KIM50139.1"/>
    </source>
</evidence>
<protein>
    <submittedName>
        <fullName evidence="2">Uncharacterized protein</fullName>
    </submittedName>
</protein>
<evidence type="ECO:0000256" key="1">
    <source>
        <dbReference type="SAM" id="Phobius"/>
    </source>
</evidence>
<sequence>MAMAPTCPPRPDHNCRHLMTLYRHTTWFPRFASSAITIIFVSAAITIASHLTPNARRSCLLCTLNLSKDDPSTWDLDRHISRLGLLDFALIG</sequence>
<reference evidence="2 3" key="1">
    <citation type="submission" date="2014-04" db="EMBL/GenBank/DDBJ databases">
        <authorList>
            <consortium name="DOE Joint Genome Institute"/>
            <person name="Kuo A."/>
            <person name="Kohler A."/>
            <person name="Nagy L.G."/>
            <person name="Floudas D."/>
            <person name="Copeland A."/>
            <person name="Barry K.W."/>
            <person name="Cichocki N."/>
            <person name="Veneault-Fourrey C."/>
            <person name="LaButti K."/>
            <person name="Lindquist E.A."/>
            <person name="Lipzen A."/>
            <person name="Lundell T."/>
            <person name="Morin E."/>
            <person name="Murat C."/>
            <person name="Sun H."/>
            <person name="Tunlid A."/>
            <person name="Henrissat B."/>
            <person name="Grigoriev I.V."/>
            <person name="Hibbett D.S."/>
            <person name="Martin F."/>
            <person name="Nordberg H.P."/>
            <person name="Cantor M.N."/>
            <person name="Hua S.X."/>
        </authorList>
    </citation>
    <scope>NUCLEOTIDE SEQUENCE [LARGE SCALE GENOMIC DNA]</scope>
    <source>
        <strain evidence="2 3">Foug A</strain>
    </source>
</reference>